<comment type="caution">
    <text evidence="1">The sequence shown here is derived from an EMBL/GenBank/DDBJ whole genome shotgun (WGS) entry which is preliminary data.</text>
</comment>
<dbReference type="Proteomes" id="UP000186817">
    <property type="component" value="Unassembled WGS sequence"/>
</dbReference>
<dbReference type="AlphaFoldDB" id="A0A1Q9DHL0"/>
<dbReference type="SUPFAM" id="SSF56219">
    <property type="entry name" value="DNase I-like"/>
    <property type="match status" value="1"/>
</dbReference>
<evidence type="ECO:0000313" key="2">
    <source>
        <dbReference type="Proteomes" id="UP000186817"/>
    </source>
</evidence>
<protein>
    <recommendedName>
        <fullName evidence="3">Endonuclease/exonuclease/phosphatase domain-containing protein</fullName>
    </recommendedName>
</protein>
<evidence type="ECO:0000313" key="1">
    <source>
        <dbReference type="EMBL" id="OLP94665.1"/>
    </source>
</evidence>
<name>A0A1Q9DHL0_SYMMI</name>
<evidence type="ECO:0008006" key="3">
    <source>
        <dbReference type="Google" id="ProtNLM"/>
    </source>
</evidence>
<dbReference type="InterPro" id="IPR036691">
    <property type="entry name" value="Endo/exonu/phosph_ase_sf"/>
</dbReference>
<proteinExistence type="predicted"/>
<sequence length="378" mass="41994">MHSRDVSLDMTMMGSLMLGRCSGPVAWNILAEEQTLTSLRYRSQEQAVEYFIHSAIVAGPATEGAGQALQGMSRTEKAALQHKATPKTSQPAFPGRKLFQTPGSEQFFREVMQRASSIQIPAVVAGDFNCDLQSLAVWADMEFSGWHDAALLQESWDGESSSRLDYVVFSFKVCICRPNRRVITSPSLLCFDWSALPDTGRCCRMPLDMAKLQLPPQSVLQAEAPFRMLADLESAMASADASRSWDMLAFAETMPDPGSSSLLVVKPRICFLNVFDRFDEWKFVMILNFPLHIPDSSTVASMIQHSQLAREVWDQSIAPDVWCIFHNNKSEEAAKLAGKAIPSALLQSQQNLLQRIQLDVQANIDAATGLRQVMDEIL</sequence>
<organism evidence="1 2">
    <name type="scientific">Symbiodinium microadriaticum</name>
    <name type="common">Dinoflagellate</name>
    <name type="synonym">Zooxanthella microadriatica</name>
    <dbReference type="NCBI Taxonomy" id="2951"/>
    <lineage>
        <taxon>Eukaryota</taxon>
        <taxon>Sar</taxon>
        <taxon>Alveolata</taxon>
        <taxon>Dinophyceae</taxon>
        <taxon>Suessiales</taxon>
        <taxon>Symbiodiniaceae</taxon>
        <taxon>Symbiodinium</taxon>
    </lineage>
</organism>
<accession>A0A1Q9DHL0</accession>
<reference evidence="1 2" key="1">
    <citation type="submission" date="2016-02" db="EMBL/GenBank/DDBJ databases">
        <title>Genome analysis of coral dinoflagellate symbionts highlights evolutionary adaptations to a symbiotic lifestyle.</title>
        <authorList>
            <person name="Aranda M."/>
            <person name="Li Y."/>
            <person name="Liew Y.J."/>
            <person name="Baumgarten S."/>
            <person name="Simakov O."/>
            <person name="Wilson M."/>
            <person name="Piel J."/>
            <person name="Ashoor H."/>
            <person name="Bougouffa S."/>
            <person name="Bajic V.B."/>
            <person name="Ryu T."/>
            <person name="Ravasi T."/>
            <person name="Bayer T."/>
            <person name="Micklem G."/>
            <person name="Kim H."/>
            <person name="Bhak J."/>
            <person name="Lajeunesse T.C."/>
            <person name="Voolstra C.R."/>
        </authorList>
    </citation>
    <scope>NUCLEOTIDE SEQUENCE [LARGE SCALE GENOMIC DNA]</scope>
    <source>
        <strain evidence="1 2">CCMP2467</strain>
    </source>
</reference>
<keyword evidence="2" id="KW-1185">Reference proteome</keyword>
<dbReference type="OrthoDB" id="10369423at2759"/>
<dbReference type="EMBL" id="LSRX01000533">
    <property type="protein sequence ID" value="OLP94665.1"/>
    <property type="molecule type" value="Genomic_DNA"/>
</dbReference>
<gene>
    <name evidence="1" type="ORF">AK812_SmicGene23276</name>
</gene>